<evidence type="ECO:0000313" key="2">
    <source>
        <dbReference type="EMBL" id="KRY17568.1"/>
    </source>
</evidence>
<feature type="non-terminal residue" evidence="2">
    <location>
        <position position="94"/>
    </location>
</feature>
<comment type="caution">
    <text evidence="2">The sequence shown here is derived from an EMBL/GenBank/DDBJ whole genome shotgun (WGS) entry which is preliminary data.</text>
</comment>
<gene>
    <name evidence="2" type="ORF">T03_3899</name>
</gene>
<dbReference type="STRING" id="45882.A0A0V0ZXW5"/>
<feature type="domain" description="PiggyBac transposable element-derived protein" evidence="1">
    <location>
        <begin position="1"/>
        <end position="79"/>
    </location>
</feature>
<dbReference type="Pfam" id="PF13843">
    <property type="entry name" value="DDE_Tnp_1_7"/>
    <property type="match status" value="1"/>
</dbReference>
<organism evidence="2 3">
    <name type="scientific">Trichinella britovi</name>
    <name type="common">Parasitic roundworm</name>
    <dbReference type="NCBI Taxonomy" id="45882"/>
    <lineage>
        <taxon>Eukaryota</taxon>
        <taxon>Metazoa</taxon>
        <taxon>Ecdysozoa</taxon>
        <taxon>Nematoda</taxon>
        <taxon>Enoplea</taxon>
        <taxon>Dorylaimia</taxon>
        <taxon>Trichinellida</taxon>
        <taxon>Trichinellidae</taxon>
        <taxon>Trichinella</taxon>
    </lineage>
</organism>
<feature type="non-terminal residue" evidence="2">
    <location>
        <position position="1"/>
    </location>
</feature>
<dbReference type="Proteomes" id="UP000054653">
    <property type="component" value="Unassembled WGS sequence"/>
</dbReference>
<accession>A0A0V0ZXW5</accession>
<dbReference type="InterPro" id="IPR029526">
    <property type="entry name" value="PGBD"/>
</dbReference>
<dbReference type="EMBL" id="JYDI01003538">
    <property type="protein sequence ID" value="KRY17568.1"/>
    <property type="molecule type" value="Genomic_DNA"/>
</dbReference>
<evidence type="ECO:0000313" key="3">
    <source>
        <dbReference type="Proteomes" id="UP000054653"/>
    </source>
</evidence>
<reference evidence="2 3" key="1">
    <citation type="submission" date="2015-01" db="EMBL/GenBank/DDBJ databases">
        <title>Evolution of Trichinella species and genotypes.</title>
        <authorList>
            <person name="Korhonen P.K."/>
            <person name="Edoardo P."/>
            <person name="Giuseppe L.R."/>
            <person name="Gasser R.B."/>
        </authorList>
    </citation>
    <scope>NUCLEOTIDE SEQUENCE [LARGE SCALE GENOMIC DNA]</scope>
    <source>
        <strain evidence="2">ISS120</strain>
    </source>
</reference>
<sequence length="94" mass="11072">LRYLHFNDNSEAVQDRETPRYDRLFKIRPLIESIRQSCLQYQSIDEEIIPYKGRNKLKQCIQRSQRNGASKLTHGEECQGCCTTSAFMKVKCQE</sequence>
<proteinExistence type="predicted"/>
<dbReference type="AlphaFoldDB" id="A0A0V0ZXW5"/>
<keyword evidence="3" id="KW-1185">Reference proteome</keyword>
<protein>
    <recommendedName>
        <fullName evidence="1">PiggyBac transposable element-derived protein domain-containing protein</fullName>
    </recommendedName>
</protein>
<name>A0A0V0ZXW5_TRIBR</name>
<evidence type="ECO:0000259" key="1">
    <source>
        <dbReference type="Pfam" id="PF13843"/>
    </source>
</evidence>